<dbReference type="PANTHER" id="PTHR19288">
    <property type="entry name" value="4-NITROPHENYLPHOSPHATASE-RELATED"/>
    <property type="match status" value="1"/>
</dbReference>
<feature type="binding site" evidence="5">
    <location>
        <position position="247"/>
    </location>
    <ligand>
        <name>Mg(2+)</name>
        <dbReference type="ChEBI" id="CHEBI:18420"/>
    </ligand>
</feature>
<gene>
    <name evidence="6" type="ORF">PSYICH_LOCUS10344</name>
</gene>
<accession>A0A9P0CXM6</accession>
<evidence type="ECO:0000313" key="6">
    <source>
        <dbReference type="EMBL" id="CAH1110236.1"/>
    </source>
</evidence>
<dbReference type="NCBIfam" id="TIGR01460">
    <property type="entry name" value="HAD-SF-IIA"/>
    <property type="match status" value="1"/>
</dbReference>
<keyword evidence="7" id="KW-1185">Reference proteome</keyword>
<dbReference type="Pfam" id="PF13242">
    <property type="entry name" value="Hydrolase_like"/>
    <property type="match status" value="1"/>
</dbReference>
<reference evidence="6" key="1">
    <citation type="submission" date="2022-01" db="EMBL/GenBank/DDBJ databases">
        <authorList>
            <person name="King R."/>
        </authorList>
    </citation>
    <scope>NUCLEOTIDE SEQUENCE</scope>
</reference>
<dbReference type="AlphaFoldDB" id="A0A9P0CXM6"/>
<comment type="cofactor">
    <cofactor evidence="5">
        <name>Mg(2+)</name>
        <dbReference type="ChEBI" id="CHEBI:18420"/>
    </cofactor>
    <text evidence="5">Divalent metal ions. Mg(2+) is the most effective.</text>
</comment>
<keyword evidence="5" id="KW-0460">Magnesium</keyword>
<protein>
    <recommendedName>
        <fullName evidence="8">Phosphoglycolate phosphatase</fullName>
    </recommendedName>
</protein>
<dbReference type="SUPFAM" id="SSF56784">
    <property type="entry name" value="HAD-like"/>
    <property type="match status" value="1"/>
</dbReference>
<dbReference type="PANTHER" id="PTHR19288:SF93">
    <property type="entry name" value="FI11325P-RELATED"/>
    <property type="match status" value="1"/>
</dbReference>
<comment type="similarity">
    <text evidence="2">Belongs to the HAD-like hydrolase superfamily.</text>
</comment>
<evidence type="ECO:0000256" key="3">
    <source>
        <dbReference type="PIRSR" id="PIRSR000915-1"/>
    </source>
</evidence>
<dbReference type="EMBL" id="OV651816">
    <property type="protein sequence ID" value="CAH1110236.1"/>
    <property type="molecule type" value="Genomic_DNA"/>
</dbReference>
<evidence type="ECO:0000256" key="4">
    <source>
        <dbReference type="PIRSR" id="PIRSR000915-2"/>
    </source>
</evidence>
<dbReference type="Pfam" id="PF13344">
    <property type="entry name" value="Hydrolase_6"/>
    <property type="match status" value="1"/>
</dbReference>
<feature type="binding site" evidence="5">
    <location>
        <position position="30"/>
    </location>
    <ligand>
        <name>Mg(2+)</name>
        <dbReference type="ChEBI" id="CHEBI:18420"/>
    </ligand>
</feature>
<dbReference type="NCBIfam" id="TIGR01452">
    <property type="entry name" value="PGP_euk"/>
    <property type="match status" value="1"/>
</dbReference>
<organism evidence="6 7">
    <name type="scientific">Psylliodes chrysocephalus</name>
    <dbReference type="NCBI Taxonomy" id="3402493"/>
    <lineage>
        <taxon>Eukaryota</taxon>
        <taxon>Metazoa</taxon>
        <taxon>Ecdysozoa</taxon>
        <taxon>Arthropoda</taxon>
        <taxon>Hexapoda</taxon>
        <taxon>Insecta</taxon>
        <taxon>Pterygota</taxon>
        <taxon>Neoptera</taxon>
        <taxon>Endopterygota</taxon>
        <taxon>Coleoptera</taxon>
        <taxon>Polyphaga</taxon>
        <taxon>Cucujiformia</taxon>
        <taxon>Chrysomeloidea</taxon>
        <taxon>Chrysomelidae</taxon>
        <taxon>Galerucinae</taxon>
        <taxon>Alticini</taxon>
        <taxon>Psylliodes</taxon>
    </lineage>
</organism>
<keyword evidence="1 2" id="KW-0378">Hydrolase</keyword>
<name>A0A9P0CXM6_9CUCU</name>
<feature type="active site" description="Nucleophile" evidence="3">
    <location>
        <position position="28"/>
    </location>
</feature>
<dbReference type="InterPro" id="IPR006357">
    <property type="entry name" value="HAD-SF_hydro_IIA"/>
</dbReference>
<feature type="binding site" evidence="5">
    <location>
        <position position="28"/>
    </location>
    <ligand>
        <name>Mg(2+)</name>
        <dbReference type="ChEBI" id="CHEBI:18420"/>
    </ligand>
</feature>
<evidence type="ECO:0000256" key="1">
    <source>
        <dbReference type="ARBA" id="ARBA00022801"/>
    </source>
</evidence>
<proteinExistence type="inferred from homology"/>
<keyword evidence="5" id="KW-0479">Metal-binding</keyword>
<feature type="active site" description="Proton donor" evidence="3">
    <location>
        <position position="30"/>
    </location>
</feature>
<dbReference type="InterPro" id="IPR036412">
    <property type="entry name" value="HAD-like_sf"/>
</dbReference>
<dbReference type="GO" id="GO:0005737">
    <property type="term" value="C:cytoplasm"/>
    <property type="evidence" value="ECO:0007669"/>
    <property type="project" value="TreeGrafter"/>
</dbReference>
<evidence type="ECO:0000256" key="2">
    <source>
        <dbReference type="PIRNR" id="PIRNR000915"/>
    </source>
</evidence>
<evidence type="ECO:0000313" key="7">
    <source>
        <dbReference type="Proteomes" id="UP001153636"/>
    </source>
</evidence>
<evidence type="ECO:0008006" key="8">
    <source>
        <dbReference type="Google" id="ProtNLM"/>
    </source>
</evidence>
<dbReference type="Gene3D" id="3.40.50.1000">
    <property type="entry name" value="HAD superfamily/HAD-like"/>
    <property type="match status" value="2"/>
</dbReference>
<dbReference type="GO" id="GO:0016791">
    <property type="term" value="F:phosphatase activity"/>
    <property type="evidence" value="ECO:0007669"/>
    <property type="project" value="InterPro"/>
</dbReference>
<sequence>MQPLTNILNLNIEEYKKLFDGIEVIVTDCDGVLWVDNEPIPGSAEMINEFRNQGKKIIFLTNNSTKHREHFLIKLNRLGFIAEKQDIVSSASIVVSFLKRKGFNKKVYLIGSTGLARELKDAGINHLEIGPDVIIHNNLYKTVDTFHADPEVGAVVVGFDEHFSYVKLLKAASYLNKQSCIFLATNKDERFPISSKIVVPGTGAIVKSIETVSQKAAILLGKPSSYVVKTLVDDYGVQPMRCLIIGDNCKTDILMGSRSGLKTLLVLSGLTKLPEVEAWKNSSNRDDSEFVPDYYVAKLGDLVKFVKKVA</sequence>
<dbReference type="InterPro" id="IPR023214">
    <property type="entry name" value="HAD_sf"/>
</dbReference>
<evidence type="ECO:0000256" key="5">
    <source>
        <dbReference type="PIRSR" id="PIRSR000915-3"/>
    </source>
</evidence>
<dbReference type="OrthoDB" id="413953at2759"/>
<feature type="binding site" evidence="4">
    <location>
        <position position="222"/>
    </location>
    <ligand>
        <name>substrate</name>
    </ligand>
</feature>
<dbReference type="InterPro" id="IPR006349">
    <property type="entry name" value="PGP_euk"/>
</dbReference>
<dbReference type="Proteomes" id="UP001153636">
    <property type="component" value="Chromosome 4"/>
</dbReference>
<dbReference type="GO" id="GO:0046872">
    <property type="term" value="F:metal ion binding"/>
    <property type="evidence" value="ECO:0007669"/>
    <property type="project" value="UniProtKB-KW"/>
</dbReference>
<dbReference type="PIRSF" id="PIRSF000915">
    <property type="entry name" value="PGP-type_phosphatase"/>
    <property type="match status" value="1"/>
</dbReference>